<evidence type="ECO:0000259" key="6">
    <source>
        <dbReference type="SMART" id="SM00739"/>
    </source>
</evidence>
<keyword evidence="3" id="KW-0539">Nucleus</keyword>
<dbReference type="CDD" id="cd06081">
    <property type="entry name" value="KOW_Spt5_1"/>
    <property type="match status" value="1"/>
</dbReference>
<dbReference type="PANTHER" id="PTHR11125:SF7">
    <property type="entry name" value="TRANSCRIPTION ELONGATION FACTOR SPT5"/>
    <property type="match status" value="1"/>
</dbReference>
<comment type="caution">
    <text evidence="7">The sequence shown here is derived from an EMBL/GenBank/DDBJ whole genome shotgun (WGS) entry which is preliminary data.</text>
</comment>
<dbReference type="InterPro" id="IPR005825">
    <property type="entry name" value="Ribosomal_uL24_CS"/>
</dbReference>
<dbReference type="InterPro" id="IPR041973">
    <property type="entry name" value="KOW_Spt5_1"/>
</dbReference>
<accession>A0A9Q1QQ02</accession>
<dbReference type="PROSITE" id="PS01108">
    <property type="entry name" value="RIBOSOMAL_L24"/>
    <property type="match status" value="1"/>
</dbReference>
<protein>
    <recommendedName>
        <fullName evidence="9">Transcription elongation factor SPT5</fullName>
    </recommendedName>
</protein>
<sequence length="577" mass="65000">MPRRDDDRAGGRRRRSRPAEEEEEDEEECPAKRWASGFFEIEAEEVDSGEEEEDEVDAEDDDFIDKGNDIPDEYDDGERVRPSPMVPRRDEEEDIEAMEKMVNERYGSRISTDHDDQFDEETTEVEQQALLPSVKDPKLWMVKCSPGHERKVAASLMQKTLDKGSELHIISAIALDHLKNYIYIEAYKEAYVKEACKGMRNIFARDVTMVPLKEMSNVLTVRSQEVNISRGDWVRLKRSTYTGDLAKVIDVDDVRRKVTVKVTPRLSSLSLSDRLEGVDCFYKTVSLSSVATGDIQPSIEELENLREIGEADADMATLFEGKEKGCWIKGDPVIVVKGELKNMKGSVEYVEGDIVHIKPKEKIPLKAVAVHKRDLAKYFEPGCHVKSYLVYVKITVFAAQVVESKETSDTHSIVGDGCGNQDRHKFSASRNWPHPASSTKLLPRCGPPVALNRAHSGRHDSMIGCKVKIMRGPYRGYRGCVKGINGQNVRVELEAHMKVITGKLPAMPLNMMPERTERETPLHPQTPLHSMGGQTPWRTPFRTPHPSTPVHHGSGTSAWDQWNPCSLSSPSRLVPTP</sequence>
<dbReference type="Gene3D" id="3.30.70.940">
    <property type="entry name" value="NusG, N-terminal domain"/>
    <property type="match status" value="1"/>
</dbReference>
<feature type="region of interest" description="Disordered" evidence="4">
    <location>
        <begin position="1"/>
        <end position="92"/>
    </location>
</feature>
<dbReference type="FunFam" id="3.30.70.940:FF:000007">
    <property type="entry name" value="Transcription elongation factor SPT5"/>
    <property type="match status" value="1"/>
</dbReference>
<dbReference type="InterPro" id="IPR039385">
    <property type="entry name" value="NGN_Euk"/>
</dbReference>
<dbReference type="InterPro" id="IPR022581">
    <property type="entry name" value="Spt5_N"/>
</dbReference>
<dbReference type="InterPro" id="IPR005100">
    <property type="entry name" value="NGN-domain"/>
</dbReference>
<dbReference type="Pfam" id="PF23290">
    <property type="entry name" value="KOW5_SPT5"/>
    <property type="match status" value="1"/>
</dbReference>
<dbReference type="SMART" id="SM00738">
    <property type="entry name" value="NGN"/>
    <property type="match status" value="1"/>
</dbReference>
<dbReference type="InterPro" id="IPR036735">
    <property type="entry name" value="NGN_dom_sf"/>
</dbReference>
<comment type="subcellular location">
    <subcellularLocation>
        <location evidence="1">Nucleus</location>
    </subcellularLocation>
</comment>
<dbReference type="Proteomes" id="UP001153076">
    <property type="component" value="Unassembled WGS sequence"/>
</dbReference>
<dbReference type="InterPro" id="IPR041978">
    <property type="entry name" value="KOW_Spt5_5"/>
</dbReference>
<feature type="compositionally biased region" description="Polar residues" evidence="4">
    <location>
        <begin position="554"/>
        <end position="571"/>
    </location>
</feature>
<dbReference type="Pfam" id="PF23284">
    <property type="entry name" value="KOW2_Spt5"/>
    <property type="match status" value="1"/>
</dbReference>
<evidence type="ECO:0000256" key="4">
    <source>
        <dbReference type="SAM" id="MobiDB-lite"/>
    </source>
</evidence>
<dbReference type="CDD" id="cd06082">
    <property type="entry name" value="KOW_Spt5_2"/>
    <property type="match status" value="1"/>
</dbReference>
<dbReference type="AlphaFoldDB" id="A0A9Q1QQ02"/>
<dbReference type="Pfam" id="PF11942">
    <property type="entry name" value="Spt5_N"/>
    <property type="match status" value="1"/>
</dbReference>
<keyword evidence="8" id="KW-1185">Reference proteome</keyword>
<dbReference type="GO" id="GO:0006368">
    <property type="term" value="P:transcription elongation by RNA polymerase II"/>
    <property type="evidence" value="ECO:0007669"/>
    <property type="project" value="TreeGrafter"/>
</dbReference>
<dbReference type="GO" id="GO:0006412">
    <property type="term" value="P:translation"/>
    <property type="evidence" value="ECO:0007669"/>
    <property type="project" value="InterPro"/>
</dbReference>
<dbReference type="OrthoDB" id="28901at2759"/>
<feature type="domain" description="NusG-like N-terminal" evidence="5">
    <location>
        <begin position="136"/>
        <end position="222"/>
    </location>
</feature>
<dbReference type="Pfam" id="PF03439">
    <property type="entry name" value="Spt5-NGN"/>
    <property type="match status" value="1"/>
</dbReference>
<dbReference type="GO" id="GO:0032044">
    <property type="term" value="C:DSIF complex"/>
    <property type="evidence" value="ECO:0007669"/>
    <property type="project" value="TreeGrafter"/>
</dbReference>
<keyword evidence="2" id="KW-0804">Transcription</keyword>
<name>A0A9Q1QQ02_9CARY</name>
<dbReference type="EMBL" id="JAKOGI010000016">
    <property type="protein sequence ID" value="KAJ8450312.1"/>
    <property type="molecule type" value="Genomic_DNA"/>
</dbReference>
<feature type="domain" description="KOW" evidence="6">
    <location>
        <begin position="326"/>
        <end position="353"/>
    </location>
</feature>
<feature type="compositionally biased region" description="Basic and acidic residues" evidence="4">
    <location>
        <begin position="1"/>
        <end position="10"/>
    </location>
</feature>
<dbReference type="GO" id="GO:0003729">
    <property type="term" value="F:mRNA binding"/>
    <property type="evidence" value="ECO:0007669"/>
    <property type="project" value="TreeGrafter"/>
</dbReference>
<dbReference type="PANTHER" id="PTHR11125">
    <property type="entry name" value="SUPPRESSOR OF TY 5"/>
    <property type="match status" value="1"/>
</dbReference>
<evidence type="ECO:0000313" key="8">
    <source>
        <dbReference type="Proteomes" id="UP001153076"/>
    </source>
</evidence>
<reference evidence="7" key="1">
    <citation type="submission" date="2022-04" db="EMBL/GenBank/DDBJ databases">
        <title>Carnegiea gigantea Genome sequencing and assembly v2.</title>
        <authorList>
            <person name="Copetti D."/>
            <person name="Sanderson M.J."/>
            <person name="Burquez A."/>
            <person name="Wojciechowski M.F."/>
        </authorList>
    </citation>
    <scope>NUCLEOTIDE SEQUENCE</scope>
    <source>
        <strain evidence="7">SGP5-SGP5p</strain>
        <tissue evidence="7">Aerial part</tissue>
    </source>
</reference>
<dbReference type="InterPro" id="IPR006645">
    <property type="entry name" value="NGN-like_dom"/>
</dbReference>
<dbReference type="InterPro" id="IPR041975">
    <property type="entry name" value="KOW_Spt5_2"/>
</dbReference>
<dbReference type="GO" id="GO:0003735">
    <property type="term" value="F:structural constituent of ribosome"/>
    <property type="evidence" value="ECO:0007669"/>
    <property type="project" value="InterPro"/>
</dbReference>
<feature type="region of interest" description="Disordered" evidence="4">
    <location>
        <begin position="516"/>
        <end position="577"/>
    </location>
</feature>
<dbReference type="SMART" id="SM00739">
    <property type="entry name" value="KOW"/>
    <property type="match status" value="3"/>
</dbReference>
<feature type="domain" description="KOW" evidence="6">
    <location>
        <begin position="460"/>
        <end position="487"/>
    </location>
</feature>
<feature type="domain" description="KOW" evidence="6">
    <location>
        <begin position="227"/>
        <end position="254"/>
    </location>
</feature>
<evidence type="ECO:0000256" key="2">
    <source>
        <dbReference type="ARBA" id="ARBA00023163"/>
    </source>
</evidence>
<proteinExistence type="predicted"/>
<evidence type="ECO:0000256" key="1">
    <source>
        <dbReference type="ARBA" id="ARBA00004123"/>
    </source>
</evidence>
<dbReference type="InterPro" id="IPR005824">
    <property type="entry name" value="KOW"/>
</dbReference>
<dbReference type="Gene3D" id="2.30.30.30">
    <property type="match status" value="3"/>
</dbReference>
<evidence type="ECO:0000259" key="5">
    <source>
        <dbReference type="SMART" id="SM00738"/>
    </source>
</evidence>
<dbReference type="Pfam" id="PF23042">
    <property type="entry name" value="KOW1_SPT5"/>
    <property type="match status" value="1"/>
</dbReference>
<evidence type="ECO:0000256" key="3">
    <source>
        <dbReference type="ARBA" id="ARBA00023242"/>
    </source>
</evidence>
<evidence type="ECO:0000313" key="7">
    <source>
        <dbReference type="EMBL" id="KAJ8450312.1"/>
    </source>
</evidence>
<feature type="compositionally biased region" description="Acidic residues" evidence="4">
    <location>
        <begin position="41"/>
        <end position="63"/>
    </location>
</feature>
<evidence type="ECO:0008006" key="9">
    <source>
        <dbReference type="Google" id="ProtNLM"/>
    </source>
</evidence>
<organism evidence="7 8">
    <name type="scientific">Carnegiea gigantea</name>
    <dbReference type="NCBI Taxonomy" id="171969"/>
    <lineage>
        <taxon>Eukaryota</taxon>
        <taxon>Viridiplantae</taxon>
        <taxon>Streptophyta</taxon>
        <taxon>Embryophyta</taxon>
        <taxon>Tracheophyta</taxon>
        <taxon>Spermatophyta</taxon>
        <taxon>Magnoliopsida</taxon>
        <taxon>eudicotyledons</taxon>
        <taxon>Gunneridae</taxon>
        <taxon>Pentapetalae</taxon>
        <taxon>Caryophyllales</taxon>
        <taxon>Cactineae</taxon>
        <taxon>Cactaceae</taxon>
        <taxon>Cactoideae</taxon>
        <taxon>Echinocereeae</taxon>
        <taxon>Carnegiea</taxon>
    </lineage>
</organism>
<gene>
    <name evidence="7" type="ORF">Cgig2_004769</name>
</gene>
<dbReference type="GO" id="GO:0006357">
    <property type="term" value="P:regulation of transcription by RNA polymerase II"/>
    <property type="evidence" value="ECO:0007669"/>
    <property type="project" value="InterPro"/>
</dbReference>
<dbReference type="GO" id="GO:0005840">
    <property type="term" value="C:ribosome"/>
    <property type="evidence" value="ECO:0007669"/>
    <property type="project" value="InterPro"/>
</dbReference>
<dbReference type="InterPro" id="IPR014722">
    <property type="entry name" value="Rib_uL2_dom2"/>
</dbReference>
<dbReference type="CDD" id="cd09888">
    <property type="entry name" value="NGN_Euk"/>
    <property type="match status" value="1"/>
</dbReference>
<dbReference type="GO" id="GO:0032784">
    <property type="term" value="P:regulation of DNA-templated transcription elongation"/>
    <property type="evidence" value="ECO:0007669"/>
    <property type="project" value="InterPro"/>
</dbReference>
<dbReference type="InterPro" id="IPR039659">
    <property type="entry name" value="SPT5"/>
</dbReference>